<dbReference type="InterPro" id="IPR036249">
    <property type="entry name" value="Thioredoxin-like_sf"/>
</dbReference>
<dbReference type="AlphaFoldDB" id="A0A810KV87"/>
<name>A0A810KV87_9ACTN</name>
<dbReference type="Gene3D" id="3.40.30.10">
    <property type="entry name" value="Glutaredoxin"/>
    <property type="match status" value="1"/>
</dbReference>
<proteinExistence type="predicted"/>
<accession>A0A810KV87</accession>
<organism evidence="3 4">
    <name type="scientific">Actinocatenispora sera</name>
    <dbReference type="NCBI Taxonomy" id="390989"/>
    <lineage>
        <taxon>Bacteria</taxon>
        <taxon>Bacillati</taxon>
        <taxon>Actinomycetota</taxon>
        <taxon>Actinomycetes</taxon>
        <taxon>Micromonosporales</taxon>
        <taxon>Micromonosporaceae</taxon>
        <taxon>Actinocatenispora</taxon>
    </lineage>
</organism>
<keyword evidence="1" id="KW-1133">Transmembrane helix</keyword>
<keyword evidence="4" id="KW-1185">Reference proteome</keyword>
<gene>
    <name evidence="3" type="ORF">Asera_06930</name>
</gene>
<dbReference type="InterPro" id="IPR013766">
    <property type="entry name" value="Thioredoxin_domain"/>
</dbReference>
<dbReference type="Pfam" id="PF00085">
    <property type="entry name" value="Thioredoxin"/>
    <property type="match status" value="1"/>
</dbReference>
<dbReference type="CDD" id="cd02947">
    <property type="entry name" value="TRX_family"/>
    <property type="match status" value="1"/>
</dbReference>
<dbReference type="SUPFAM" id="SSF52833">
    <property type="entry name" value="Thioredoxin-like"/>
    <property type="match status" value="1"/>
</dbReference>
<feature type="transmembrane region" description="Helical" evidence="1">
    <location>
        <begin position="6"/>
        <end position="25"/>
    </location>
</feature>
<dbReference type="PROSITE" id="PS51352">
    <property type="entry name" value="THIOREDOXIN_2"/>
    <property type="match status" value="1"/>
</dbReference>
<keyword evidence="1" id="KW-0812">Transmembrane</keyword>
<dbReference type="KEGG" id="aser:Asera_06930"/>
<dbReference type="EMBL" id="AP023354">
    <property type="protein sequence ID" value="BCJ26585.1"/>
    <property type="molecule type" value="Genomic_DNA"/>
</dbReference>
<evidence type="ECO:0000259" key="2">
    <source>
        <dbReference type="PROSITE" id="PS51352"/>
    </source>
</evidence>
<dbReference type="RefSeq" id="WP_244843720.1">
    <property type="nucleotide sequence ID" value="NZ_AP023354.1"/>
</dbReference>
<sequence length="157" mass="16121">MPSWVTGVVVAAVVLAAATVAGLLWQRRNGRLRAVEGGPAVTEQDAEAGVLARLGVPADAPVTLLQFSSAFCAPCRATRRICAEVGDQLDGVVHVEVDAESHLDEVRALNVLRTPTLFVVGAGRQIVQRASGAPSKPQLIAAIAPLLTAPAGAGQTS</sequence>
<reference evidence="3" key="1">
    <citation type="submission" date="2020-08" db="EMBL/GenBank/DDBJ databases">
        <title>Whole genome shotgun sequence of Actinocatenispora sera NBRC 101916.</title>
        <authorList>
            <person name="Komaki H."/>
            <person name="Tamura T."/>
        </authorList>
    </citation>
    <scope>NUCLEOTIDE SEQUENCE</scope>
    <source>
        <strain evidence="3">NBRC 101916</strain>
    </source>
</reference>
<evidence type="ECO:0000313" key="3">
    <source>
        <dbReference type="EMBL" id="BCJ26585.1"/>
    </source>
</evidence>
<dbReference type="Proteomes" id="UP000680750">
    <property type="component" value="Chromosome"/>
</dbReference>
<keyword evidence="1" id="KW-0472">Membrane</keyword>
<evidence type="ECO:0000256" key="1">
    <source>
        <dbReference type="SAM" id="Phobius"/>
    </source>
</evidence>
<evidence type="ECO:0000313" key="4">
    <source>
        <dbReference type="Proteomes" id="UP000680750"/>
    </source>
</evidence>
<protein>
    <recommendedName>
        <fullName evidence="2">Thioredoxin domain-containing protein</fullName>
    </recommendedName>
</protein>
<feature type="domain" description="Thioredoxin" evidence="2">
    <location>
        <begin position="32"/>
        <end position="148"/>
    </location>
</feature>